<sequence>MKGAQIHRWLGSIDRGRCPPVAHVGRGSPRACWLPAYMQSKGLHNMEEEVATAGVAEVRVEGAEGTAKESAEALKEVGTVRQGGSATGKVEAGEGTAAEGAWEGMEAKAEEETVEAAGREMEERVEGGVVLVMRVARVAGLVATAASAAMGVEALDPDGCPPPSRAGREGAPTALGALL</sequence>
<reference evidence="2 3" key="1">
    <citation type="journal article" date="2024" name="Science">
        <title>Giant polyketide synthase enzymes in the biosynthesis of giant marine polyether toxins.</title>
        <authorList>
            <person name="Fallon T.R."/>
            <person name="Shende V.V."/>
            <person name="Wierzbicki I.H."/>
            <person name="Pendleton A.L."/>
            <person name="Watervoot N.F."/>
            <person name="Auber R.P."/>
            <person name="Gonzalez D.J."/>
            <person name="Wisecaver J.H."/>
            <person name="Moore B.S."/>
        </authorList>
    </citation>
    <scope>NUCLEOTIDE SEQUENCE [LARGE SCALE GENOMIC DNA]</scope>
    <source>
        <strain evidence="2 3">12B1</strain>
    </source>
</reference>
<organism evidence="2 3">
    <name type="scientific">Prymnesium parvum</name>
    <name type="common">Toxic golden alga</name>
    <dbReference type="NCBI Taxonomy" id="97485"/>
    <lineage>
        <taxon>Eukaryota</taxon>
        <taxon>Haptista</taxon>
        <taxon>Haptophyta</taxon>
        <taxon>Prymnesiophyceae</taxon>
        <taxon>Prymnesiales</taxon>
        <taxon>Prymnesiaceae</taxon>
        <taxon>Prymnesium</taxon>
    </lineage>
</organism>
<keyword evidence="3" id="KW-1185">Reference proteome</keyword>
<evidence type="ECO:0000313" key="3">
    <source>
        <dbReference type="Proteomes" id="UP001515480"/>
    </source>
</evidence>
<feature type="region of interest" description="Disordered" evidence="1">
    <location>
        <begin position="159"/>
        <end position="179"/>
    </location>
</feature>
<feature type="compositionally biased region" description="Low complexity" evidence="1">
    <location>
        <begin position="87"/>
        <end position="97"/>
    </location>
</feature>
<accession>A0AB34JKE4</accession>
<name>A0AB34JKE4_PRYPA</name>
<comment type="caution">
    <text evidence="2">The sequence shown here is derived from an EMBL/GenBank/DDBJ whole genome shotgun (WGS) entry which is preliminary data.</text>
</comment>
<dbReference type="EMBL" id="JBGBPQ010000006">
    <property type="protein sequence ID" value="KAL1522426.1"/>
    <property type="molecule type" value="Genomic_DNA"/>
</dbReference>
<protein>
    <submittedName>
        <fullName evidence="2">Uncharacterized protein</fullName>
    </submittedName>
</protein>
<evidence type="ECO:0000313" key="2">
    <source>
        <dbReference type="EMBL" id="KAL1522426.1"/>
    </source>
</evidence>
<evidence type="ECO:0000256" key="1">
    <source>
        <dbReference type="SAM" id="MobiDB-lite"/>
    </source>
</evidence>
<feature type="region of interest" description="Disordered" evidence="1">
    <location>
        <begin position="78"/>
        <end position="97"/>
    </location>
</feature>
<dbReference type="Proteomes" id="UP001515480">
    <property type="component" value="Unassembled WGS sequence"/>
</dbReference>
<gene>
    <name evidence="2" type="ORF">AB1Y20_017416</name>
</gene>
<dbReference type="AlphaFoldDB" id="A0AB34JKE4"/>
<proteinExistence type="predicted"/>